<comment type="caution">
    <text evidence="1">The sequence shown here is derived from an EMBL/GenBank/DDBJ whole genome shotgun (WGS) entry which is preliminary data.</text>
</comment>
<proteinExistence type="predicted"/>
<keyword evidence="2" id="KW-1185">Reference proteome</keyword>
<organism evidence="1 2">
    <name type="scientific">Periconia digitata</name>
    <dbReference type="NCBI Taxonomy" id="1303443"/>
    <lineage>
        <taxon>Eukaryota</taxon>
        <taxon>Fungi</taxon>
        <taxon>Dikarya</taxon>
        <taxon>Ascomycota</taxon>
        <taxon>Pezizomycotina</taxon>
        <taxon>Dothideomycetes</taxon>
        <taxon>Pleosporomycetidae</taxon>
        <taxon>Pleosporales</taxon>
        <taxon>Massarineae</taxon>
        <taxon>Periconiaceae</taxon>
        <taxon>Periconia</taxon>
    </lineage>
</organism>
<dbReference type="AlphaFoldDB" id="A0A9W4U4Y2"/>
<name>A0A9W4U4Y2_9PLEO</name>
<dbReference type="Proteomes" id="UP001152607">
    <property type="component" value="Unassembled WGS sequence"/>
</dbReference>
<protein>
    <submittedName>
        <fullName evidence="1">Uncharacterized protein</fullName>
    </submittedName>
</protein>
<accession>A0A9W4U4Y2</accession>
<reference evidence="1" key="1">
    <citation type="submission" date="2023-01" db="EMBL/GenBank/DDBJ databases">
        <authorList>
            <person name="Van Ghelder C."/>
            <person name="Rancurel C."/>
        </authorList>
    </citation>
    <scope>NUCLEOTIDE SEQUENCE</scope>
    <source>
        <strain evidence="1">CNCM I-4278</strain>
    </source>
</reference>
<evidence type="ECO:0000313" key="1">
    <source>
        <dbReference type="EMBL" id="CAI6292377.1"/>
    </source>
</evidence>
<evidence type="ECO:0000313" key="2">
    <source>
        <dbReference type="Proteomes" id="UP001152607"/>
    </source>
</evidence>
<gene>
    <name evidence="1" type="ORF">PDIGIT_LOCUS2507</name>
</gene>
<sequence>MVLAMVMACPKRPTETNLVMPALVPKVTLCQGSWNTIWSCMAAVYLVSDFLLVAFRQDHLSSMFESLFNVALIHYLSKEMVAIFSDLIGR</sequence>
<dbReference type="EMBL" id="CAOQHR010000002">
    <property type="protein sequence ID" value="CAI6292377.1"/>
    <property type="molecule type" value="Genomic_DNA"/>
</dbReference>